<proteinExistence type="predicted"/>
<evidence type="ECO:0000256" key="2">
    <source>
        <dbReference type="ARBA" id="ARBA00022679"/>
    </source>
</evidence>
<evidence type="ECO:0000313" key="4">
    <source>
        <dbReference type="Proteomes" id="UP000034653"/>
    </source>
</evidence>
<sequence>MEILGIKVDNVTFQEALEKAKKLIDSGEKHYIVTPNPEIVVKARGDPQFKKILNRASLAIPDGVGLLLGARILGSKLSERATGTDLLEGLAALAAEHGFSLFLLGGGEGVAKRAAEKLKIKNEKLKIVGVGEGPQLGSDGKPKDNSDAVWEKKVVEKINQVAPDILAVAFGAPKQEKWIARNLPKLNVKLAIGVGGALDYISGEKSRAPIWVQKVGLEWLSRLISEPKRFKRQIALPYFTYLIFRERFKK</sequence>
<dbReference type="PANTHER" id="PTHR34136">
    <property type="match status" value="1"/>
</dbReference>
<dbReference type="Pfam" id="PF03808">
    <property type="entry name" value="Glyco_tran_WecG"/>
    <property type="match status" value="1"/>
</dbReference>
<evidence type="ECO:0000256" key="1">
    <source>
        <dbReference type="ARBA" id="ARBA00022676"/>
    </source>
</evidence>
<name>A0A0G1MVM0_9BACT</name>
<dbReference type="AlphaFoldDB" id="A0A0G1MVM0"/>
<reference evidence="3 4" key="1">
    <citation type="journal article" date="2015" name="Nature">
        <title>rRNA introns, odd ribosomes, and small enigmatic genomes across a large radiation of phyla.</title>
        <authorList>
            <person name="Brown C.T."/>
            <person name="Hug L.A."/>
            <person name="Thomas B.C."/>
            <person name="Sharon I."/>
            <person name="Castelle C.J."/>
            <person name="Singh A."/>
            <person name="Wilkins M.J."/>
            <person name="Williams K.H."/>
            <person name="Banfield J.F."/>
        </authorList>
    </citation>
    <scope>NUCLEOTIDE SEQUENCE [LARGE SCALE GENOMIC DNA]</scope>
</reference>
<dbReference type="EMBL" id="LCLG01000004">
    <property type="protein sequence ID" value="KKU12212.1"/>
    <property type="molecule type" value="Genomic_DNA"/>
</dbReference>
<dbReference type="Proteomes" id="UP000034653">
    <property type="component" value="Unassembled WGS sequence"/>
</dbReference>
<dbReference type="GO" id="GO:0016758">
    <property type="term" value="F:hexosyltransferase activity"/>
    <property type="evidence" value="ECO:0007669"/>
    <property type="project" value="TreeGrafter"/>
</dbReference>
<evidence type="ECO:0000313" key="3">
    <source>
        <dbReference type="EMBL" id="KKU12212.1"/>
    </source>
</evidence>
<dbReference type="NCBIfam" id="TIGR00696">
    <property type="entry name" value="wecG_tagA_cpsF"/>
    <property type="match status" value="1"/>
</dbReference>
<gene>
    <name evidence="3" type="ORF">UX19_C0004G0001</name>
</gene>
<keyword evidence="2 3" id="KW-0808">Transferase</keyword>
<dbReference type="InterPro" id="IPR004629">
    <property type="entry name" value="WecG_TagA_CpsF"/>
</dbReference>
<protein>
    <submittedName>
        <fullName evidence="3">Glycosyl transferase, WecB/TagA/CpsF family</fullName>
    </submittedName>
</protein>
<organism evidence="3 4">
    <name type="scientific">Candidatus Woesebacteria bacterium GW2011_GWA1_45_8</name>
    <dbReference type="NCBI Taxonomy" id="1618559"/>
    <lineage>
        <taxon>Bacteria</taxon>
        <taxon>Candidatus Woeseibacteriota</taxon>
    </lineage>
</organism>
<dbReference type="PANTHER" id="PTHR34136:SF1">
    <property type="entry name" value="UDP-N-ACETYL-D-MANNOSAMINURONIC ACID TRANSFERASE"/>
    <property type="match status" value="1"/>
</dbReference>
<comment type="caution">
    <text evidence="3">The sequence shown here is derived from an EMBL/GenBank/DDBJ whole genome shotgun (WGS) entry which is preliminary data.</text>
</comment>
<dbReference type="CDD" id="cd06533">
    <property type="entry name" value="Glyco_transf_WecG_TagA"/>
    <property type="match status" value="1"/>
</dbReference>
<accession>A0A0G1MVM0</accession>
<keyword evidence="1" id="KW-0328">Glycosyltransferase</keyword>